<reference evidence="1" key="1">
    <citation type="submission" date="2022-11" db="EMBL/GenBank/DDBJ databases">
        <title>Genome Resource of Sclerotinia nivalis Strain SnTB1, a Plant Pathogen Isolated from American Ginseng.</title>
        <authorList>
            <person name="Fan S."/>
        </authorList>
    </citation>
    <scope>NUCLEOTIDE SEQUENCE</scope>
    <source>
        <strain evidence="1">SnTB1</strain>
    </source>
</reference>
<evidence type="ECO:0000313" key="2">
    <source>
        <dbReference type="Proteomes" id="UP001152300"/>
    </source>
</evidence>
<keyword evidence="2" id="KW-1185">Reference proteome</keyword>
<evidence type="ECO:0000313" key="1">
    <source>
        <dbReference type="EMBL" id="KAJ8070903.1"/>
    </source>
</evidence>
<gene>
    <name evidence="1" type="ORF">OCU04_001262</name>
</gene>
<dbReference type="Proteomes" id="UP001152300">
    <property type="component" value="Unassembled WGS sequence"/>
</dbReference>
<comment type="caution">
    <text evidence="1">The sequence shown here is derived from an EMBL/GenBank/DDBJ whole genome shotgun (WGS) entry which is preliminary data.</text>
</comment>
<dbReference type="OrthoDB" id="3561543at2759"/>
<proteinExistence type="predicted"/>
<protein>
    <submittedName>
        <fullName evidence="1">Uncharacterized protein</fullName>
    </submittedName>
</protein>
<dbReference type="AlphaFoldDB" id="A0A9X0B0B1"/>
<organism evidence="1 2">
    <name type="scientific">Sclerotinia nivalis</name>
    <dbReference type="NCBI Taxonomy" id="352851"/>
    <lineage>
        <taxon>Eukaryota</taxon>
        <taxon>Fungi</taxon>
        <taxon>Dikarya</taxon>
        <taxon>Ascomycota</taxon>
        <taxon>Pezizomycotina</taxon>
        <taxon>Leotiomycetes</taxon>
        <taxon>Helotiales</taxon>
        <taxon>Sclerotiniaceae</taxon>
        <taxon>Sclerotinia</taxon>
    </lineage>
</organism>
<name>A0A9X0B0B1_9HELO</name>
<accession>A0A9X0B0B1</accession>
<dbReference type="EMBL" id="JAPEIS010000001">
    <property type="protein sequence ID" value="KAJ8070903.1"/>
    <property type="molecule type" value="Genomic_DNA"/>
</dbReference>
<sequence>MPYLSWRVDYVFQQKALMNFHPRWVYTLYMFWGIKLCVEGWPSFIEICVAVGSFLLWEIFCCIINRWVESTYWVPFRRKVLNGILPFIEDDLDTIDYLICPDFKDSHGRTQYMQCPHLRQQAAKFDILPRFNRLSKELVDHNQRVENAAASSGISPDLESQNLVYRRPINAVPHEQKFRQDGGLHDCNCGKYGSNNPCEHFKPTVVWDETLAFISSPDHRGIECERPRIEEEIRKIHWHHEEQIFSRRNIPVEKGKILEESPYII</sequence>